<dbReference type="EMBL" id="HACG01022088">
    <property type="protein sequence ID" value="CEK68953.1"/>
    <property type="molecule type" value="Transcribed_RNA"/>
</dbReference>
<reference evidence="1" key="1">
    <citation type="submission" date="2014-12" db="EMBL/GenBank/DDBJ databases">
        <title>Insight into the proteome of Arion vulgaris.</title>
        <authorList>
            <person name="Aradska J."/>
            <person name="Bulat T."/>
            <person name="Smidak R."/>
            <person name="Sarate P."/>
            <person name="Gangsoo J."/>
            <person name="Sialana F."/>
            <person name="Bilban M."/>
            <person name="Lubec G."/>
        </authorList>
    </citation>
    <scope>NUCLEOTIDE SEQUENCE</scope>
    <source>
        <tissue evidence="1">Skin</tissue>
    </source>
</reference>
<accession>A0A0B6ZKE9</accession>
<name>A0A0B6ZKE9_9EUPU</name>
<sequence length="67" mass="7519">TLDMIMEKGSSKISAKQVTIFCRPTGHFRLNRCLLRISQVALCECQQVKQTPKHGLQHVATPSLPEN</sequence>
<evidence type="ECO:0000313" key="1">
    <source>
        <dbReference type="EMBL" id="CEK68953.1"/>
    </source>
</evidence>
<organism evidence="1">
    <name type="scientific">Arion vulgaris</name>
    <dbReference type="NCBI Taxonomy" id="1028688"/>
    <lineage>
        <taxon>Eukaryota</taxon>
        <taxon>Metazoa</taxon>
        <taxon>Spiralia</taxon>
        <taxon>Lophotrochozoa</taxon>
        <taxon>Mollusca</taxon>
        <taxon>Gastropoda</taxon>
        <taxon>Heterobranchia</taxon>
        <taxon>Euthyneura</taxon>
        <taxon>Panpulmonata</taxon>
        <taxon>Eupulmonata</taxon>
        <taxon>Stylommatophora</taxon>
        <taxon>Helicina</taxon>
        <taxon>Arionoidea</taxon>
        <taxon>Arionidae</taxon>
        <taxon>Arion</taxon>
    </lineage>
</organism>
<protein>
    <submittedName>
        <fullName evidence="1">Uncharacterized protein</fullName>
    </submittedName>
</protein>
<feature type="non-terminal residue" evidence="1">
    <location>
        <position position="1"/>
    </location>
</feature>
<proteinExistence type="predicted"/>
<gene>
    <name evidence="1" type="primary">ORF68369</name>
</gene>
<dbReference type="AlphaFoldDB" id="A0A0B6ZKE9"/>